<sequence length="137" mass="13865">MHASRRLASVAAALATAMLALGGAACGSTEDATSTTGDTSTSTGDATVPETTRYEFTVADGTRTDGASQVEIPLGTSVALTVTADTADELHVHGYDLTADTVPGQPASIEFVADLPGVFEVELHQAGTVVTQLRVTG</sequence>
<evidence type="ECO:0000313" key="3">
    <source>
        <dbReference type="EMBL" id="MBD8507584.1"/>
    </source>
</evidence>
<comment type="caution">
    <text evidence="3">The sequence shown here is derived from an EMBL/GenBank/DDBJ whole genome shotgun (WGS) entry which is preliminary data.</text>
</comment>
<organism evidence="3 4">
    <name type="scientific">Lolliginicoccus lacisalsi</name>
    <dbReference type="NCBI Taxonomy" id="2742202"/>
    <lineage>
        <taxon>Bacteria</taxon>
        <taxon>Bacillati</taxon>
        <taxon>Actinomycetota</taxon>
        <taxon>Actinomycetes</taxon>
        <taxon>Mycobacteriales</taxon>
        <taxon>Hoyosellaceae</taxon>
        <taxon>Lolliginicoccus</taxon>
    </lineage>
</organism>
<dbReference type="InterPro" id="IPR008972">
    <property type="entry name" value="Cupredoxin"/>
</dbReference>
<dbReference type="PROSITE" id="PS51257">
    <property type="entry name" value="PROKAR_LIPOPROTEIN"/>
    <property type="match status" value="1"/>
</dbReference>
<keyword evidence="4" id="KW-1185">Reference proteome</keyword>
<dbReference type="AlphaFoldDB" id="A0A927JE40"/>
<dbReference type="Proteomes" id="UP000642993">
    <property type="component" value="Unassembled WGS sequence"/>
</dbReference>
<keyword evidence="2" id="KW-0732">Signal</keyword>
<feature type="region of interest" description="Disordered" evidence="1">
    <location>
        <begin position="27"/>
        <end position="52"/>
    </location>
</feature>
<evidence type="ECO:0000256" key="2">
    <source>
        <dbReference type="SAM" id="SignalP"/>
    </source>
</evidence>
<accession>A0A927JE40</accession>
<proteinExistence type="predicted"/>
<gene>
    <name evidence="3" type="ORF">HT102_13940</name>
</gene>
<feature type="signal peptide" evidence="2">
    <location>
        <begin position="1"/>
        <end position="22"/>
    </location>
</feature>
<name>A0A927JE40_9ACTN</name>
<evidence type="ECO:0000256" key="1">
    <source>
        <dbReference type="SAM" id="MobiDB-lite"/>
    </source>
</evidence>
<dbReference type="SUPFAM" id="SSF49503">
    <property type="entry name" value="Cupredoxins"/>
    <property type="match status" value="1"/>
</dbReference>
<evidence type="ECO:0000313" key="4">
    <source>
        <dbReference type="Proteomes" id="UP000642993"/>
    </source>
</evidence>
<dbReference type="Gene3D" id="2.60.40.420">
    <property type="entry name" value="Cupredoxins - blue copper proteins"/>
    <property type="match status" value="1"/>
</dbReference>
<reference evidence="3" key="1">
    <citation type="submission" date="2020-09" db="EMBL/GenBank/DDBJ databases">
        <title>Hoyosella lacisalsi sp. nov., a halotolerant actinobacterium isolated from soil of Lake Gudzhirganskoe.</title>
        <authorList>
            <person name="Yang Q."/>
            <person name="Guo P.Y."/>
            <person name="Liu S.W."/>
            <person name="Li F.N."/>
            <person name="Sun C.H."/>
        </authorList>
    </citation>
    <scope>NUCLEOTIDE SEQUENCE</scope>
    <source>
        <strain evidence="3">G463</strain>
    </source>
</reference>
<evidence type="ECO:0008006" key="5">
    <source>
        <dbReference type="Google" id="ProtNLM"/>
    </source>
</evidence>
<feature type="compositionally biased region" description="Low complexity" evidence="1">
    <location>
        <begin position="27"/>
        <end position="47"/>
    </location>
</feature>
<feature type="chain" id="PRO_5038930042" description="EfeO-type cupredoxin-like domain-containing protein" evidence="2">
    <location>
        <begin position="23"/>
        <end position="137"/>
    </location>
</feature>
<dbReference type="EMBL" id="JACYWE010000009">
    <property type="protein sequence ID" value="MBD8507584.1"/>
    <property type="molecule type" value="Genomic_DNA"/>
</dbReference>
<protein>
    <recommendedName>
        <fullName evidence="5">EfeO-type cupredoxin-like domain-containing protein</fullName>
    </recommendedName>
</protein>
<dbReference type="RefSeq" id="WP_192040049.1">
    <property type="nucleotide sequence ID" value="NZ_JACYWE010000009.1"/>
</dbReference>